<dbReference type="Pfam" id="PF01182">
    <property type="entry name" value="Glucosamine_iso"/>
    <property type="match status" value="1"/>
</dbReference>
<dbReference type="EMBL" id="MLJW01005315">
    <property type="protein sequence ID" value="OIQ68429.1"/>
    <property type="molecule type" value="Genomic_DNA"/>
</dbReference>
<evidence type="ECO:0000256" key="1">
    <source>
        <dbReference type="ARBA" id="ARBA00022801"/>
    </source>
</evidence>
<protein>
    <submittedName>
        <fullName evidence="3">Glucosamine-6-phosphate deaminase</fullName>
        <ecNumber evidence="3">3.5.99.6</ecNumber>
    </submittedName>
</protein>
<keyword evidence="1 3" id="KW-0378">Hydrolase</keyword>
<dbReference type="Gene3D" id="3.40.50.1360">
    <property type="match status" value="1"/>
</dbReference>
<dbReference type="InterPro" id="IPR037171">
    <property type="entry name" value="NagB/RpiA_transferase-like"/>
</dbReference>
<dbReference type="NCBIfam" id="TIGR00502">
    <property type="entry name" value="nagB"/>
    <property type="match status" value="1"/>
</dbReference>
<dbReference type="NCBIfam" id="NF001684">
    <property type="entry name" value="PRK00443.1-4"/>
    <property type="match status" value="1"/>
</dbReference>
<evidence type="ECO:0000313" key="3">
    <source>
        <dbReference type="EMBL" id="OIQ68429.1"/>
    </source>
</evidence>
<dbReference type="InterPro" id="IPR004547">
    <property type="entry name" value="Glucosamine6P_isomerase"/>
</dbReference>
<dbReference type="InterPro" id="IPR006148">
    <property type="entry name" value="Glc/Gal-6P_isomerase"/>
</dbReference>
<dbReference type="GO" id="GO:0004342">
    <property type="term" value="F:glucosamine-6-phosphate deaminase activity"/>
    <property type="evidence" value="ECO:0007669"/>
    <property type="project" value="UniProtKB-EC"/>
</dbReference>
<sequence length="256" mass="27639">MQVIIFDSTEEIGNYAADVILRGVDAGEINVLGVATGSSPLPVYQALAKKRTPKLSGITAFALDEYVGLPYEHDQSYHAVIEREVTEPLGLAPSKVYVPDGAAEDVAKACVDYEREIKAAGGIDLQILGIGTDGHIAFNEPTSSLASRTRIKTLTPATRADNARFFGSVDDVPKHCITQGLGTIMEAESILLIAQGKAKAHAIAETVEGPLSSMCPASILQMHPHVTLLLDEDAASELKLTDYYRFVFENRPSWQR</sequence>
<dbReference type="EC" id="3.5.99.6" evidence="3"/>
<dbReference type="GO" id="GO:0005737">
    <property type="term" value="C:cytoplasm"/>
    <property type="evidence" value="ECO:0007669"/>
    <property type="project" value="TreeGrafter"/>
</dbReference>
<comment type="caution">
    <text evidence="3">The sequence shown here is derived from an EMBL/GenBank/DDBJ whole genome shotgun (WGS) entry which is preliminary data.</text>
</comment>
<gene>
    <name evidence="3" type="primary">nagB_6</name>
    <name evidence="3" type="ORF">GALL_499790</name>
</gene>
<dbReference type="HAMAP" id="MF_01241">
    <property type="entry name" value="GlcN6P_deamin"/>
    <property type="match status" value="1"/>
</dbReference>
<dbReference type="CDD" id="cd01399">
    <property type="entry name" value="GlcN6P_deaminase"/>
    <property type="match status" value="1"/>
</dbReference>
<feature type="domain" description="Glucosamine/galactosamine-6-phosphate isomerase" evidence="2">
    <location>
        <begin position="14"/>
        <end position="222"/>
    </location>
</feature>
<dbReference type="PROSITE" id="PS01161">
    <property type="entry name" value="GLC_GALNAC_ISOMERASE"/>
    <property type="match status" value="1"/>
</dbReference>
<dbReference type="GO" id="GO:0006043">
    <property type="term" value="P:glucosamine catabolic process"/>
    <property type="evidence" value="ECO:0007669"/>
    <property type="project" value="TreeGrafter"/>
</dbReference>
<accession>A0A1J5PXT7</accession>
<dbReference type="InterPro" id="IPR018321">
    <property type="entry name" value="Glucosamine6P_isomerase_CS"/>
</dbReference>
<proteinExistence type="inferred from homology"/>
<name>A0A1J5PXT7_9ZZZZ</name>
<dbReference type="GO" id="GO:0019262">
    <property type="term" value="P:N-acetylneuraminate catabolic process"/>
    <property type="evidence" value="ECO:0007669"/>
    <property type="project" value="TreeGrafter"/>
</dbReference>
<dbReference type="GO" id="GO:0006046">
    <property type="term" value="P:N-acetylglucosamine catabolic process"/>
    <property type="evidence" value="ECO:0007669"/>
    <property type="project" value="TreeGrafter"/>
</dbReference>
<dbReference type="PANTHER" id="PTHR11280">
    <property type="entry name" value="GLUCOSAMINE-6-PHOSPHATE ISOMERASE"/>
    <property type="match status" value="1"/>
</dbReference>
<evidence type="ECO:0000259" key="2">
    <source>
        <dbReference type="Pfam" id="PF01182"/>
    </source>
</evidence>
<dbReference type="AlphaFoldDB" id="A0A1J5PXT7"/>
<organism evidence="3">
    <name type="scientific">mine drainage metagenome</name>
    <dbReference type="NCBI Taxonomy" id="410659"/>
    <lineage>
        <taxon>unclassified sequences</taxon>
        <taxon>metagenomes</taxon>
        <taxon>ecological metagenomes</taxon>
    </lineage>
</organism>
<reference evidence="3" key="1">
    <citation type="submission" date="2016-10" db="EMBL/GenBank/DDBJ databases">
        <title>Sequence of Gallionella enrichment culture.</title>
        <authorList>
            <person name="Poehlein A."/>
            <person name="Muehling M."/>
            <person name="Daniel R."/>
        </authorList>
    </citation>
    <scope>NUCLEOTIDE SEQUENCE</scope>
</reference>
<dbReference type="PANTHER" id="PTHR11280:SF5">
    <property type="entry name" value="GLUCOSAMINE-6-PHOSPHATE ISOMERASE"/>
    <property type="match status" value="1"/>
</dbReference>
<dbReference type="SUPFAM" id="SSF100950">
    <property type="entry name" value="NagB/RpiA/CoA transferase-like"/>
    <property type="match status" value="1"/>
</dbReference>
<dbReference type="GO" id="GO:0005975">
    <property type="term" value="P:carbohydrate metabolic process"/>
    <property type="evidence" value="ECO:0007669"/>
    <property type="project" value="InterPro"/>
</dbReference>
<dbReference type="GO" id="GO:0042802">
    <property type="term" value="F:identical protein binding"/>
    <property type="evidence" value="ECO:0007669"/>
    <property type="project" value="TreeGrafter"/>
</dbReference>